<feature type="coiled-coil region" evidence="1">
    <location>
        <begin position="33"/>
        <end position="100"/>
    </location>
</feature>
<organism evidence="3 4">
    <name type="scientific">Candidatus Roizmanbacteria bacterium RIFCSPLOWO2_01_FULL_37_16</name>
    <dbReference type="NCBI Taxonomy" id="1802058"/>
    <lineage>
        <taxon>Bacteria</taxon>
        <taxon>Candidatus Roizmaniibacteriota</taxon>
    </lineage>
</organism>
<sequence>MGSKNFLFRHLRLTVGLLLILASSGFILSYRLYNSLDTNNRRLTTKIQAASRENKSSKDRLAKINQELQDLKSQDQYLINQNLEADIKAIETTYDQAVGAYEKLLDLKAVSKKTQDFDKTFANILTLLSQRNYSSAEADLKSFTTQIVEEKNKVIASFVIPQNVPTQNTPPSSGYSRQVVATDLGEFLVDIVTADLNSTRVIVDTASDGDCADNCPVLPLAAYVSKNGAFAGINGSYFCPASYPSCAGKTNTFDTLLMNKNKVYFNSGNNVYSSVPAVIFSGSSARFVGQSLEWGRDTGVDAVIANRPLLVSGGQSVFGGSDQAKEGAKGGRSFVGASGSTAYIGVVHNATVGESAKVLATMGIQSALNLDDGGSTALWAGGYKVGPGRDLPNVVLFVGK</sequence>
<dbReference type="AlphaFoldDB" id="A0A1F7IIW5"/>
<evidence type="ECO:0000256" key="1">
    <source>
        <dbReference type="SAM" id="Coils"/>
    </source>
</evidence>
<feature type="domain" description="Phosphodiester glycosidase" evidence="2">
    <location>
        <begin position="228"/>
        <end position="397"/>
    </location>
</feature>
<evidence type="ECO:0000259" key="2">
    <source>
        <dbReference type="Pfam" id="PF09992"/>
    </source>
</evidence>
<dbReference type="InterPro" id="IPR018711">
    <property type="entry name" value="NAGPA"/>
</dbReference>
<comment type="caution">
    <text evidence="3">The sequence shown here is derived from an EMBL/GenBank/DDBJ whole genome shotgun (WGS) entry which is preliminary data.</text>
</comment>
<dbReference type="Pfam" id="PF09992">
    <property type="entry name" value="NAGPA"/>
    <property type="match status" value="1"/>
</dbReference>
<dbReference type="EMBL" id="MGAI01000057">
    <property type="protein sequence ID" value="OGK43301.1"/>
    <property type="molecule type" value="Genomic_DNA"/>
</dbReference>
<name>A0A1F7IIW5_9BACT</name>
<gene>
    <name evidence="3" type="ORF">A3B40_02305</name>
</gene>
<protein>
    <recommendedName>
        <fullName evidence="2">Phosphodiester glycosidase domain-containing protein</fullName>
    </recommendedName>
</protein>
<evidence type="ECO:0000313" key="4">
    <source>
        <dbReference type="Proteomes" id="UP000178040"/>
    </source>
</evidence>
<keyword evidence="1" id="KW-0175">Coiled coil</keyword>
<accession>A0A1F7IIW5</accession>
<proteinExistence type="predicted"/>
<evidence type="ECO:0000313" key="3">
    <source>
        <dbReference type="EMBL" id="OGK43301.1"/>
    </source>
</evidence>
<dbReference type="Proteomes" id="UP000178040">
    <property type="component" value="Unassembled WGS sequence"/>
</dbReference>
<reference evidence="3 4" key="1">
    <citation type="journal article" date="2016" name="Nat. Commun.">
        <title>Thousands of microbial genomes shed light on interconnected biogeochemical processes in an aquifer system.</title>
        <authorList>
            <person name="Anantharaman K."/>
            <person name="Brown C.T."/>
            <person name="Hug L.A."/>
            <person name="Sharon I."/>
            <person name="Castelle C.J."/>
            <person name="Probst A.J."/>
            <person name="Thomas B.C."/>
            <person name="Singh A."/>
            <person name="Wilkins M.J."/>
            <person name="Karaoz U."/>
            <person name="Brodie E.L."/>
            <person name="Williams K.H."/>
            <person name="Hubbard S.S."/>
            <person name="Banfield J.F."/>
        </authorList>
    </citation>
    <scope>NUCLEOTIDE SEQUENCE [LARGE SCALE GENOMIC DNA]</scope>
</reference>